<dbReference type="Gene3D" id="1.20.120.450">
    <property type="entry name" value="dinb family like domain"/>
    <property type="match status" value="1"/>
</dbReference>
<dbReference type="EMBL" id="FOOI01000002">
    <property type="protein sequence ID" value="SFF75908.1"/>
    <property type="molecule type" value="Genomic_DNA"/>
</dbReference>
<dbReference type="EMBL" id="JACBZA010000001">
    <property type="protein sequence ID" value="NYH85004.1"/>
    <property type="molecule type" value="Genomic_DNA"/>
</dbReference>
<dbReference type="AlphaFoldDB" id="A0A1I2LBJ6"/>
<gene>
    <name evidence="1" type="ORF">FHR37_003855</name>
    <name evidence="2" type="ORF">SAMN05421678_10225</name>
</gene>
<sequence length="169" mass="19213">MTTTRDDTPPALDERSVLLTMLDYTRKTAIAKAEGLSDADAAKAPLPTSPLMTVSGVISHLRWVEYSWIQCRLLGHEDEGPWTDEDPDREFHYRLTMPLAEVIADYEAMAREHDALIAGWDLDMVAAQKFRDGREFNLRWILNHLVEENARHNGHIDIIRELVDGTTGD</sequence>
<reference evidence="1 4" key="2">
    <citation type="submission" date="2020-07" db="EMBL/GenBank/DDBJ databases">
        <title>Sequencing the genomes of 1000 actinobacteria strains.</title>
        <authorList>
            <person name="Klenk H.-P."/>
        </authorList>
    </citation>
    <scope>NUCLEOTIDE SEQUENCE [LARGE SCALE GENOMIC DNA]</scope>
    <source>
        <strain evidence="1 4">DSM 45117</strain>
    </source>
</reference>
<dbReference type="STRING" id="504797.SAMN05421678_10225"/>
<evidence type="ECO:0000313" key="1">
    <source>
        <dbReference type="EMBL" id="NYH85004.1"/>
    </source>
</evidence>
<evidence type="ECO:0000313" key="3">
    <source>
        <dbReference type="Proteomes" id="UP000199052"/>
    </source>
</evidence>
<protein>
    <submittedName>
        <fullName evidence="1">Damage-inducible protein DinB</fullName>
    </submittedName>
</protein>
<dbReference type="SUPFAM" id="SSF109854">
    <property type="entry name" value="DinB/YfiT-like putative metalloenzymes"/>
    <property type="match status" value="1"/>
</dbReference>
<keyword evidence="4" id="KW-1185">Reference proteome</keyword>
<dbReference type="Pfam" id="PF04978">
    <property type="entry name" value="MST"/>
    <property type="match status" value="1"/>
</dbReference>
<dbReference type="Proteomes" id="UP000533017">
    <property type="component" value="Unassembled WGS sequence"/>
</dbReference>
<dbReference type="InterPro" id="IPR007061">
    <property type="entry name" value="MST-like"/>
</dbReference>
<reference evidence="2 3" key="1">
    <citation type="submission" date="2016-10" db="EMBL/GenBank/DDBJ databases">
        <authorList>
            <person name="de Groot N.N."/>
        </authorList>
    </citation>
    <scope>NUCLEOTIDE SEQUENCE [LARGE SCALE GENOMIC DNA]</scope>
    <source>
        <strain evidence="2 3">CPCC 202808</strain>
    </source>
</reference>
<accession>A0A1I2LBJ6</accession>
<evidence type="ECO:0000313" key="2">
    <source>
        <dbReference type="EMBL" id="SFF75908.1"/>
    </source>
</evidence>
<name>A0A1I2LBJ6_9ACTN</name>
<proteinExistence type="predicted"/>
<organism evidence="2 3">
    <name type="scientific">Actinopolymorpha cephalotaxi</name>
    <dbReference type="NCBI Taxonomy" id="504797"/>
    <lineage>
        <taxon>Bacteria</taxon>
        <taxon>Bacillati</taxon>
        <taxon>Actinomycetota</taxon>
        <taxon>Actinomycetes</taxon>
        <taxon>Propionibacteriales</taxon>
        <taxon>Actinopolymorphaceae</taxon>
        <taxon>Actinopolymorpha</taxon>
    </lineage>
</organism>
<dbReference type="OrthoDB" id="4548523at2"/>
<evidence type="ECO:0000313" key="4">
    <source>
        <dbReference type="Proteomes" id="UP000533017"/>
    </source>
</evidence>
<dbReference type="Proteomes" id="UP000199052">
    <property type="component" value="Unassembled WGS sequence"/>
</dbReference>
<dbReference type="InterPro" id="IPR034660">
    <property type="entry name" value="DinB/YfiT-like"/>
</dbReference>
<dbReference type="RefSeq" id="WP_092880937.1">
    <property type="nucleotide sequence ID" value="NZ_FOOI01000002.1"/>
</dbReference>